<proteinExistence type="predicted"/>
<dbReference type="EMBL" id="BARU01024552">
    <property type="protein sequence ID" value="GAH50580.1"/>
    <property type="molecule type" value="Genomic_DNA"/>
</dbReference>
<evidence type="ECO:0000313" key="1">
    <source>
        <dbReference type="EMBL" id="GAH50580.1"/>
    </source>
</evidence>
<gene>
    <name evidence="1" type="ORF">S03H2_39674</name>
</gene>
<dbReference type="AlphaFoldDB" id="X1H0G2"/>
<protein>
    <submittedName>
        <fullName evidence="1">Uncharacterized protein</fullName>
    </submittedName>
</protein>
<organism evidence="1">
    <name type="scientific">marine sediment metagenome</name>
    <dbReference type="NCBI Taxonomy" id="412755"/>
    <lineage>
        <taxon>unclassified sequences</taxon>
        <taxon>metagenomes</taxon>
        <taxon>ecological metagenomes</taxon>
    </lineage>
</organism>
<accession>X1H0G2</accession>
<comment type="caution">
    <text evidence="1">The sequence shown here is derived from an EMBL/GenBank/DDBJ whole genome shotgun (WGS) entry which is preliminary data.</text>
</comment>
<reference evidence="1" key="1">
    <citation type="journal article" date="2014" name="Front. Microbiol.">
        <title>High frequency of phylogenetically diverse reductive dehalogenase-homologous genes in deep subseafloor sedimentary metagenomes.</title>
        <authorList>
            <person name="Kawai M."/>
            <person name="Futagami T."/>
            <person name="Toyoda A."/>
            <person name="Takaki Y."/>
            <person name="Nishi S."/>
            <person name="Hori S."/>
            <person name="Arai W."/>
            <person name="Tsubouchi T."/>
            <person name="Morono Y."/>
            <person name="Uchiyama I."/>
            <person name="Ito T."/>
            <person name="Fujiyama A."/>
            <person name="Inagaki F."/>
            <person name="Takami H."/>
        </authorList>
    </citation>
    <scope>NUCLEOTIDE SEQUENCE</scope>
    <source>
        <strain evidence="1">Expedition CK06-06</strain>
    </source>
</reference>
<name>X1H0G2_9ZZZZ</name>
<sequence>TANIDNCILEEIKFLWSKGIQTIESCCGHNKQQGYICVIPEAIKKMEKLGYKHYINPNQLDAKDFFIPKSILKSKKQVVIAEGVIIKLDGNYYVGKRINNKTCIIYSRNLHRFFKESEKMLNAEIIEKYIDKEIELIIREK</sequence>
<feature type="non-terminal residue" evidence="1">
    <location>
        <position position="1"/>
    </location>
</feature>